<organism evidence="8 9">
    <name type="scientific">Pseudopithomyces chartarum</name>
    <dbReference type="NCBI Taxonomy" id="1892770"/>
    <lineage>
        <taxon>Eukaryota</taxon>
        <taxon>Fungi</taxon>
        <taxon>Dikarya</taxon>
        <taxon>Ascomycota</taxon>
        <taxon>Pezizomycotina</taxon>
        <taxon>Dothideomycetes</taxon>
        <taxon>Pleosporomycetidae</taxon>
        <taxon>Pleosporales</taxon>
        <taxon>Massarineae</taxon>
        <taxon>Didymosphaeriaceae</taxon>
        <taxon>Pseudopithomyces</taxon>
    </lineage>
</organism>
<dbReference type="SUPFAM" id="SSF53067">
    <property type="entry name" value="Actin-like ATPase domain"/>
    <property type="match status" value="1"/>
</dbReference>
<name>A0AAN6RKT8_9PLEO</name>
<evidence type="ECO:0000256" key="2">
    <source>
        <dbReference type="ARBA" id="ARBA00022679"/>
    </source>
</evidence>
<dbReference type="InterPro" id="IPR043129">
    <property type="entry name" value="ATPase_NBD"/>
</dbReference>
<evidence type="ECO:0000259" key="7">
    <source>
        <dbReference type="Pfam" id="PF00814"/>
    </source>
</evidence>
<accession>A0AAN6RKT8</accession>
<dbReference type="EC" id="2.3.1.234" evidence="1"/>
<feature type="domain" description="Gcp-like" evidence="7">
    <location>
        <begin position="64"/>
        <end position="139"/>
    </location>
</feature>
<evidence type="ECO:0000256" key="4">
    <source>
        <dbReference type="ARBA" id="ARBA00022723"/>
    </source>
</evidence>
<gene>
    <name evidence="8" type="ORF">GRF29_1g1363143</name>
</gene>
<dbReference type="InterPro" id="IPR017861">
    <property type="entry name" value="KAE1/TsaD"/>
</dbReference>
<dbReference type="PANTHER" id="PTHR11735:SF6">
    <property type="entry name" value="TRNA N6-ADENOSINE THREONYLCARBAMOYLTRANSFERASE, MITOCHONDRIAL"/>
    <property type="match status" value="1"/>
</dbReference>
<keyword evidence="3" id="KW-0819">tRNA processing</keyword>
<dbReference type="GO" id="GO:0072670">
    <property type="term" value="P:mitochondrial tRNA threonylcarbamoyladenosine modification"/>
    <property type="evidence" value="ECO:0007669"/>
    <property type="project" value="TreeGrafter"/>
</dbReference>
<dbReference type="GO" id="GO:0005739">
    <property type="term" value="C:mitochondrion"/>
    <property type="evidence" value="ECO:0007669"/>
    <property type="project" value="TreeGrafter"/>
</dbReference>
<dbReference type="PANTHER" id="PTHR11735">
    <property type="entry name" value="TRNA N6-ADENOSINE THREONYLCARBAMOYLTRANSFERASE"/>
    <property type="match status" value="1"/>
</dbReference>
<dbReference type="Proteomes" id="UP001280581">
    <property type="component" value="Unassembled WGS sequence"/>
</dbReference>
<keyword evidence="5" id="KW-0012">Acyltransferase</keyword>
<dbReference type="InterPro" id="IPR000905">
    <property type="entry name" value="Gcp-like_dom"/>
</dbReference>
<dbReference type="EMBL" id="WVTA01000001">
    <property type="protein sequence ID" value="KAK3216920.1"/>
    <property type="molecule type" value="Genomic_DNA"/>
</dbReference>
<dbReference type="Gene3D" id="3.30.420.40">
    <property type="match status" value="1"/>
</dbReference>
<dbReference type="PRINTS" id="PR00789">
    <property type="entry name" value="OSIALOPTASE"/>
</dbReference>
<dbReference type="Pfam" id="PF00814">
    <property type="entry name" value="TsaD"/>
    <property type="match status" value="1"/>
</dbReference>
<dbReference type="AlphaFoldDB" id="A0AAN6RKT8"/>
<comment type="catalytic activity">
    <reaction evidence="6">
        <text>L-threonylcarbamoyladenylate + adenosine(37) in tRNA = N(6)-L-threonylcarbamoyladenosine(37) in tRNA + AMP + H(+)</text>
        <dbReference type="Rhea" id="RHEA:37059"/>
        <dbReference type="Rhea" id="RHEA-COMP:10162"/>
        <dbReference type="Rhea" id="RHEA-COMP:10163"/>
        <dbReference type="ChEBI" id="CHEBI:15378"/>
        <dbReference type="ChEBI" id="CHEBI:73682"/>
        <dbReference type="ChEBI" id="CHEBI:74411"/>
        <dbReference type="ChEBI" id="CHEBI:74418"/>
        <dbReference type="ChEBI" id="CHEBI:456215"/>
        <dbReference type="EC" id="2.3.1.234"/>
    </reaction>
</comment>
<evidence type="ECO:0000256" key="6">
    <source>
        <dbReference type="ARBA" id="ARBA00048117"/>
    </source>
</evidence>
<keyword evidence="9" id="KW-1185">Reference proteome</keyword>
<dbReference type="GO" id="GO:0061711">
    <property type="term" value="F:tRNA N(6)-L-threonylcarbamoyladenine synthase activity"/>
    <property type="evidence" value="ECO:0007669"/>
    <property type="project" value="UniProtKB-EC"/>
</dbReference>
<reference evidence="8 9" key="1">
    <citation type="submission" date="2021-02" db="EMBL/GenBank/DDBJ databases">
        <title>Genome assembly of Pseudopithomyces chartarum.</title>
        <authorList>
            <person name="Jauregui R."/>
            <person name="Singh J."/>
            <person name="Voisey C."/>
        </authorList>
    </citation>
    <scope>NUCLEOTIDE SEQUENCE [LARGE SCALE GENOMIC DNA]</scope>
    <source>
        <strain evidence="8 9">AGR01</strain>
    </source>
</reference>
<evidence type="ECO:0000256" key="5">
    <source>
        <dbReference type="ARBA" id="ARBA00023315"/>
    </source>
</evidence>
<evidence type="ECO:0000256" key="1">
    <source>
        <dbReference type="ARBA" id="ARBA00012156"/>
    </source>
</evidence>
<protein>
    <recommendedName>
        <fullName evidence="1">N(6)-L-threonylcarbamoyladenine synthase</fullName>
        <ecNumber evidence="1">2.3.1.234</ecNumber>
    </recommendedName>
</protein>
<evidence type="ECO:0000256" key="3">
    <source>
        <dbReference type="ARBA" id="ARBA00022694"/>
    </source>
</evidence>
<sequence>MRVRPSAFRLHGVLGPTLARPRPRRCLVTLAIETSCDDTSVAILETKAAPETAAAVAKLHFHEKVTSDNAAFNGVHPLAALESHQENLARLVREATAHFPSGRDRPDFVSVTRGPGMRSNLFTGLDTAKGLAVAWNASLAAEPDHKPVS</sequence>
<keyword evidence="4" id="KW-0479">Metal-binding</keyword>
<proteinExistence type="predicted"/>
<dbReference type="GO" id="GO:0046872">
    <property type="term" value="F:metal ion binding"/>
    <property type="evidence" value="ECO:0007669"/>
    <property type="project" value="UniProtKB-KW"/>
</dbReference>
<evidence type="ECO:0000313" key="9">
    <source>
        <dbReference type="Proteomes" id="UP001280581"/>
    </source>
</evidence>
<keyword evidence="2" id="KW-0808">Transferase</keyword>
<comment type="caution">
    <text evidence="8">The sequence shown here is derived from an EMBL/GenBank/DDBJ whole genome shotgun (WGS) entry which is preliminary data.</text>
</comment>
<evidence type="ECO:0000313" key="8">
    <source>
        <dbReference type="EMBL" id="KAK3216920.1"/>
    </source>
</evidence>